<gene>
    <name evidence="5 7" type="primary">scpB</name>
    <name evidence="7" type="ORF">G3M78_06110</name>
</gene>
<organism evidence="7 8">
    <name type="scientific">Candidatus Nitrohelix vancouverensis</name>
    <dbReference type="NCBI Taxonomy" id="2705534"/>
    <lineage>
        <taxon>Bacteria</taxon>
        <taxon>Pseudomonadati</taxon>
        <taxon>Nitrospinota/Tectimicrobiota group</taxon>
        <taxon>Nitrospinota</taxon>
        <taxon>Nitrospinia</taxon>
        <taxon>Nitrospinales</taxon>
        <taxon>Nitrospinaceae</taxon>
        <taxon>Candidatus Nitrohelix</taxon>
    </lineage>
</organism>
<dbReference type="Gene3D" id="1.10.10.10">
    <property type="entry name" value="Winged helix-like DNA-binding domain superfamily/Winged helix DNA-binding domain"/>
    <property type="match status" value="2"/>
</dbReference>
<dbReference type="GO" id="GO:0051304">
    <property type="term" value="P:chromosome separation"/>
    <property type="evidence" value="ECO:0007669"/>
    <property type="project" value="InterPro"/>
</dbReference>
<dbReference type="EMBL" id="CP048620">
    <property type="protein sequence ID" value="QPJ64983.1"/>
    <property type="molecule type" value="Genomic_DNA"/>
</dbReference>
<dbReference type="GO" id="GO:0051301">
    <property type="term" value="P:cell division"/>
    <property type="evidence" value="ECO:0007669"/>
    <property type="project" value="UniProtKB-KW"/>
</dbReference>
<dbReference type="PANTHER" id="PTHR34298">
    <property type="entry name" value="SEGREGATION AND CONDENSATION PROTEIN B"/>
    <property type="match status" value="1"/>
</dbReference>
<accession>A0A7T0G357</accession>
<comment type="similarity">
    <text evidence="5">Belongs to the ScpB family.</text>
</comment>
<evidence type="ECO:0000313" key="8">
    <source>
        <dbReference type="Proteomes" id="UP000594464"/>
    </source>
</evidence>
<dbReference type="HAMAP" id="MF_01804">
    <property type="entry name" value="ScpB"/>
    <property type="match status" value="1"/>
</dbReference>
<evidence type="ECO:0000256" key="2">
    <source>
        <dbReference type="ARBA" id="ARBA00022618"/>
    </source>
</evidence>
<proteinExistence type="inferred from homology"/>
<protein>
    <recommendedName>
        <fullName evidence="5">Segregation and condensation protein B</fullName>
    </recommendedName>
</protein>
<keyword evidence="1 5" id="KW-0963">Cytoplasm</keyword>
<evidence type="ECO:0000256" key="4">
    <source>
        <dbReference type="ARBA" id="ARBA00023306"/>
    </source>
</evidence>
<keyword evidence="4 5" id="KW-0131">Cell cycle</keyword>
<reference evidence="8" key="1">
    <citation type="submission" date="2020-02" db="EMBL/GenBank/DDBJ databases">
        <title>Genomic and physiological characterization of two novel Nitrospinaceae genera.</title>
        <authorList>
            <person name="Mueller A.J."/>
            <person name="Jung M.-Y."/>
            <person name="Strachan C.R."/>
            <person name="Herbold C.W."/>
            <person name="Kirkegaard R.H."/>
            <person name="Daims H."/>
        </authorList>
    </citation>
    <scope>NUCLEOTIDE SEQUENCE [LARGE SCALE GENOMIC DNA]</scope>
</reference>
<dbReference type="SUPFAM" id="SSF46785">
    <property type="entry name" value="Winged helix' DNA-binding domain"/>
    <property type="match status" value="2"/>
</dbReference>
<comment type="function">
    <text evidence="5">Participates in chromosomal partition during cell division. May act via the formation of a condensin-like complex containing Smc and ScpA that pull DNA away from mid-cell into both cell halves.</text>
</comment>
<comment type="subunit">
    <text evidence="5">Homodimer. Homodimerization may be required to stabilize the binding of ScpA to the Smc head domains. Component of a cohesin-like complex composed of ScpA, ScpB and the Smc homodimer, in which ScpA and ScpB bind to the head domain of Smc. The presence of the three proteins is required for the association of the complex with DNA.</text>
</comment>
<evidence type="ECO:0000256" key="1">
    <source>
        <dbReference type="ARBA" id="ARBA00022490"/>
    </source>
</evidence>
<comment type="subcellular location">
    <subcellularLocation>
        <location evidence="5">Cytoplasm</location>
    </subcellularLocation>
    <text evidence="5">Associated with two foci at the outer edges of the nucleoid region in young cells, and at four foci within both cell halves in older cells.</text>
</comment>
<dbReference type="AlphaFoldDB" id="A0A7T0G357"/>
<dbReference type="GO" id="GO:0005737">
    <property type="term" value="C:cytoplasm"/>
    <property type="evidence" value="ECO:0007669"/>
    <property type="project" value="UniProtKB-SubCell"/>
</dbReference>
<dbReference type="GO" id="GO:0006260">
    <property type="term" value="P:DNA replication"/>
    <property type="evidence" value="ECO:0007669"/>
    <property type="project" value="UniProtKB-UniRule"/>
</dbReference>
<dbReference type="Proteomes" id="UP000594464">
    <property type="component" value="Chromosome"/>
</dbReference>
<evidence type="ECO:0000313" key="7">
    <source>
        <dbReference type="EMBL" id="QPJ64983.1"/>
    </source>
</evidence>
<feature type="region of interest" description="Disordered" evidence="6">
    <location>
        <begin position="175"/>
        <end position="259"/>
    </location>
</feature>
<sequence>MEREEIKAIIENLLLAADNPLTPEHLKQTFTEGPDLPALKDMLEELKEEYSARNLQIIEVAEGYQLTTRNEYVDWVRKFLKLDKTAKLSQPSLDTLSIIAYKQPLTRQEVDDVRGVDSSGVIKTLLDKKIISPAGRKQVAGRPIMYKTTRKFLEYFGLKDLSDMPTLEDFKEVELDGDDDETQQSLFDFGTMPEGAETPETSEGADTPDESAAQESPDAAALPDQTPEIDAVETDTVETDATDDLETPVQSGESGSDAS</sequence>
<feature type="compositionally biased region" description="Acidic residues" evidence="6">
    <location>
        <begin position="230"/>
        <end position="246"/>
    </location>
</feature>
<dbReference type="NCBIfam" id="TIGR00281">
    <property type="entry name" value="SMC-Scp complex subunit ScpB"/>
    <property type="match status" value="1"/>
</dbReference>
<dbReference type="Pfam" id="PF04079">
    <property type="entry name" value="SMC_ScpB"/>
    <property type="match status" value="1"/>
</dbReference>
<keyword evidence="2 5" id="KW-0132">Cell division</keyword>
<name>A0A7T0G357_9BACT</name>
<evidence type="ECO:0000256" key="5">
    <source>
        <dbReference type="HAMAP-Rule" id="MF_01804"/>
    </source>
</evidence>
<dbReference type="PANTHER" id="PTHR34298:SF2">
    <property type="entry name" value="SEGREGATION AND CONDENSATION PROTEIN B"/>
    <property type="match status" value="1"/>
</dbReference>
<keyword evidence="3 5" id="KW-0159">Chromosome partition</keyword>
<dbReference type="InterPro" id="IPR005234">
    <property type="entry name" value="ScpB_csome_segregation"/>
</dbReference>
<feature type="compositionally biased region" description="Polar residues" evidence="6">
    <location>
        <begin position="248"/>
        <end position="259"/>
    </location>
</feature>
<dbReference type="InterPro" id="IPR036388">
    <property type="entry name" value="WH-like_DNA-bd_sf"/>
</dbReference>
<dbReference type="KEGG" id="nva:G3M78_06110"/>
<evidence type="ECO:0000256" key="6">
    <source>
        <dbReference type="SAM" id="MobiDB-lite"/>
    </source>
</evidence>
<evidence type="ECO:0000256" key="3">
    <source>
        <dbReference type="ARBA" id="ARBA00022829"/>
    </source>
</evidence>
<dbReference type="InterPro" id="IPR036390">
    <property type="entry name" value="WH_DNA-bd_sf"/>
</dbReference>